<dbReference type="InterPro" id="IPR002645">
    <property type="entry name" value="STAS_dom"/>
</dbReference>
<dbReference type="Gene3D" id="3.30.750.24">
    <property type="entry name" value="STAS domain"/>
    <property type="match status" value="1"/>
</dbReference>
<dbReference type="OrthoDB" id="3404382at2"/>
<dbReference type="AlphaFoldDB" id="A0A3A9ZD75"/>
<dbReference type="Pfam" id="PF13466">
    <property type="entry name" value="STAS_2"/>
    <property type="match status" value="1"/>
</dbReference>
<evidence type="ECO:0000259" key="1">
    <source>
        <dbReference type="PROSITE" id="PS50801"/>
    </source>
</evidence>
<dbReference type="Proteomes" id="UP000281726">
    <property type="component" value="Unassembled WGS sequence"/>
</dbReference>
<dbReference type="InterPro" id="IPR036513">
    <property type="entry name" value="STAS_dom_sf"/>
</dbReference>
<gene>
    <name evidence="2" type="ORF">D7223_14525</name>
</gene>
<feature type="domain" description="STAS" evidence="1">
    <location>
        <begin position="24"/>
        <end position="98"/>
    </location>
</feature>
<name>A0A3A9ZD75_9ACTN</name>
<comment type="caution">
    <text evidence="2">The sequence shown here is derived from an EMBL/GenBank/DDBJ whole genome shotgun (WGS) entry which is preliminary data.</text>
</comment>
<protein>
    <submittedName>
        <fullName evidence="2">Anti-sigma factor antagonist</fullName>
    </submittedName>
</protein>
<dbReference type="EMBL" id="RBAK01000005">
    <property type="protein sequence ID" value="RKN46155.1"/>
    <property type="molecule type" value="Genomic_DNA"/>
</dbReference>
<proteinExistence type="predicted"/>
<dbReference type="InterPro" id="IPR058548">
    <property type="entry name" value="MlaB-like_STAS"/>
</dbReference>
<sequence>MVDLSPSRGVLHADHHDTKPARYVALRGEADGSTADHLQAELRRLLAPSWLTVLRVDLSALRFLNCAALSALLTVRAAATQCGQQLSITGADGCPARVLALTQADLVFGHPPLPGHPRTPLASPALNAAVGPA</sequence>
<evidence type="ECO:0000313" key="3">
    <source>
        <dbReference type="Proteomes" id="UP000281726"/>
    </source>
</evidence>
<organism evidence="2 3">
    <name type="scientific">Micromonospora endolithica</name>
    <dbReference type="NCBI Taxonomy" id="230091"/>
    <lineage>
        <taxon>Bacteria</taxon>
        <taxon>Bacillati</taxon>
        <taxon>Actinomycetota</taxon>
        <taxon>Actinomycetes</taxon>
        <taxon>Micromonosporales</taxon>
        <taxon>Micromonosporaceae</taxon>
        <taxon>Micromonospora</taxon>
    </lineage>
</organism>
<dbReference type="PROSITE" id="PS50801">
    <property type="entry name" value="STAS"/>
    <property type="match status" value="1"/>
</dbReference>
<evidence type="ECO:0000313" key="2">
    <source>
        <dbReference type="EMBL" id="RKN46155.1"/>
    </source>
</evidence>
<accession>A0A3A9ZD75</accession>
<keyword evidence="3" id="KW-1185">Reference proteome</keyword>
<dbReference type="CDD" id="cd07043">
    <property type="entry name" value="STAS_anti-anti-sigma_factors"/>
    <property type="match status" value="1"/>
</dbReference>
<reference evidence="2 3" key="1">
    <citation type="journal article" date="2004" name="Syst. Appl. Microbiol.">
        <title>Cryptoendolithic actinomycetes from antarctic sandstone rock samples: Micromonospora endolithica sp. nov. and two isolates related to Micromonospora coerulea Jensen 1932.</title>
        <authorList>
            <person name="Hirsch P."/>
            <person name="Mevs U."/>
            <person name="Kroppenstedt R.M."/>
            <person name="Schumann P."/>
            <person name="Stackebrandt E."/>
        </authorList>
    </citation>
    <scope>NUCLEOTIDE SEQUENCE [LARGE SCALE GENOMIC DNA]</scope>
    <source>
        <strain evidence="2 3">JCM 12677</strain>
    </source>
</reference>
<dbReference type="SUPFAM" id="SSF52091">
    <property type="entry name" value="SpoIIaa-like"/>
    <property type="match status" value="1"/>
</dbReference>